<evidence type="ECO:0000313" key="2">
    <source>
        <dbReference type="Proteomes" id="UP000830395"/>
    </source>
</evidence>
<sequence length="312" mass="34600">MELFRRNDQLFVWRKHHEAFNPKSTIPTVKHGGGSIMLCVGEFSWKRDWSTSEKRWHHEEGGLSRKTEAIEKSGSAITASCVGLGNSLSPPAGTAGKPVPGYNVTVIDDEMQQIKPRMLGNIVVKLPLPPGAALSLWQNDELFKQIYYTKFPGYYDTMDAGYVDEEGFVYIMSRSDDVINVAGHRLSTGALEECILQHPGVVDCAVLGLEDSLKGHVPLALCVLRHDFEKNKAVLVKELVSLVRENIGPVAAFRKVLFIRALPKTRSGKIPRSTLANLINAKPYKISPTIEDPGVFKSIEKVVREHLKEPGS</sequence>
<reference evidence="1" key="1">
    <citation type="submission" date="2020-02" db="EMBL/GenBank/DDBJ databases">
        <title>Genome sequencing of the panga catfish, Pangasius djambal.</title>
        <authorList>
            <person name="Wen M."/>
            <person name="Zahm M."/>
            <person name="Roques C."/>
            <person name="Cabau C."/>
            <person name="Klopp C."/>
            <person name="Donnadieu C."/>
            <person name="Jouanno E."/>
            <person name="Avarre J.-C."/>
            <person name="Campet M."/>
            <person name="Ha T."/>
            <person name="Dugue R."/>
            <person name="Lampietro C."/>
            <person name="Louis A."/>
            <person name="Herpin A."/>
            <person name="Echchiki A."/>
            <person name="Berthelot C."/>
            <person name="Parey E."/>
            <person name="Roest-Crollius H."/>
            <person name="Braasch I."/>
            <person name="Postlethwait J.H."/>
            <person name="Bobe J."/>
            <person name="Montfort J."/>
            <person name="Bouchez O."/>
            <person name="Begum T."/>
            <person name="Schartl M."/>
            <person name="Gustiano R."/>
            <person name="Guiguen Y."/>
        </authorList>
    </citation>
    <scope>NUCLEOTIDE SEQUENCE</scope>
    <source>
        <strain evidence="1">Pdj_M5554</strain>
    </source>
</reference>
<gene>
    <name evidence="1" type="ORF">PDJAM_G00087910</name>
</gene>
<keyword evidence="2" id="KW-1185">Reference proteome</keyword>
<proteinExistence type="predicted"/>
<name>A0ACC5Z581_9TELE</name>
<protein>
    <submittedName>
        <fullName evidence="1">Uncharacterized protein</fullName>
    </submittedName>
</protein>
<organism evidence="1 2">
    <name type="scientific">Pangasius djambal</name>
    <dbReference type="NCBI Taxonomy" id="1691987"/>
    <lineage>
        <taxon>Eukaryota</taxon>
        <taxon>Metazoa</taxon>
        <taxon>Chordata</taxon>
        <taxon>Craniata</taxon>
        <taxon>Vertebrata</taxon>
        <taxon>Euteleostomi</taxon>
        <taxon>Actinopterygii</taxon>
        <taxon>Neopterygii</taxon>
        <taxon>Teleostei</taxon>
        <taxon>Ostariophysi</taxon>
        <taxon>Siluriformes</taxon>
        <taxon>Pangasiidae</taxon>
        <taxon>Pangasius</taxon>
    </lineage>
</organism>
<evidence type="ECO:0000313" key="1">
    <source>
        <dbReference type="EMBL" id="MCJ8742923.1"/>
    </source>
</evidence>
<accession>A0ACC5Z581</accession>
<dbReference type="EMBL" id="CM040992">
    <property type="protein sequence ID" value="MCJ8742923.1"/>
    <property type="molecule type" value="Genomic_DNA"/>
</dbReference>
<dbReference type="Proteomes" id="UP000830395">
    <property type="component" value="Chromosome 18"/>
</dbReference>
<comment type="caution">
    <text evidence="1">The sequence shown here is derived from an EMBL/GenBank/DDBJ whole genome shotgun (WGS) entry which is preliminary data.</text>
</comment>